<comment type="subcellular location">
    <subcellularLocation>
        <location evidence="1 7">Cell inner membrane</location>
        <topology evidence="1 7">Multi-pass membrane protein</topology>
    </subcellularLocation>
</comment>
<comment type="function">
    <text evidence="7">Part of the tripartite ATP-independent periplasmic (TRAP) transport system.</text>
</comment>
<keyword evidence="4 7" id="KW-0812">Transmembrane</keyword>
<dbReference type="NCBIfam" id="TIGR00786">
    <property type="entry name" value="dctM"/>
    <property type="match status" value="1"/>
</dbReference>
<evidence type="ECO:0000256" key="3">
    <source>
        <dbReference type="ARBA" id="ARBA00022519"/>
    </source>
</evidence>
<sequence>MSWLWIIPVMIGCLFLNMRVYLAMFVGIIAWFLFFAAVPLEIAIQRLIAPTQSPSLLAIPFFILLGTLMSYTGIAERILQIANVLVGKMRGGLGVANILVSTMMGGVSASNLADAAMLSRMMVPEMERKGYNRAFAAAITAGGSLVTPIIPPGIALIIYGLVADVSIGRMFMAGLLPGLLCAVVLMATVYLVARKGNFKPSRDRWPDSKEVVFSLGQAWPALFLIVAVVGGIRANIFTPTEAGAVAVLIVIIIGFFIYREMKIAHVVKALAETARATASVMLVIMASAALGWIFSLEHAGVAVAQFVTSMTDNKYVFLLIINLLLLTLGMFLEGNAILLILVPLLKPVVSHFGIDPIHFGIIMIFNLSIGAFTPPVGTVMLLVCNITQVSVGQFFKASLPLLTALLLMLMLVTYIPALSLMLAR</sequence>
<dbReference type="PANTHER" id="PTHR33362">
    <property type="entry name" value="SIALIC ACID TRAP TRANSPORTER PERMEASE PROTEIN SIAT-RELATED"/>
    <property type="match status" value="1"/>
</dbReference>
<name>A0A5J5FXE1_9GAMM</name>
<evidence type="ECO:0000256" key="4">
    <source>
        <dbReference type="ARBA" id="ARBA00022692"/>
    </source>
</evidence>
<dbReference type="InterPro" id="IPR010656">
    <property type="entry name" value="DctM"/>
</dbReference>
<feature type="transmembrane region" description="Helical" evidence="7">
    <location>
        <begin position="212"/>
        <end position="236"/>
    </location>
</feature>
<evidence type="ECO:0000313" key="9">
    <source>
        <dbReference type="EMBL" id="KAA8998489.1"/>
    </source>
</evidence>
<feature type="transmembrane region" description="Helical" evidence="7">
    <location>
        <begin position="401"/>
        <end position="423"/>
    </location>
</feature>
<organism evidence="9 10">
    <name type="scientific">Affinibrenneria salicis</name>
    <dbReference type="NCBI Taxonomy" id="2590031"/>
    <lineage>
        <taxon>Bacteria</taxon>
        <taxon>Pseudomonadati</taxon>
        <taxon>Pseudomonadota</taxon>
        <taxon>Gammaproteobacteria</taxon>
        <taxon>Enterobacterales</taxon>
        <taxon>Pectobacteriaceae</taxon>
        <taxon>Affinibrenneria</taxon>
    </lineage>
</organism>
<feature type="transmembrane region" description="Helical" evidence="7">
    <location>
        <begin position="134"/>
        <end position="159"/>
    </location>
</feature>
<evidence type="ECO:0000256" key="7">
    <source>
        <dbReference type="RuleBase" id="RU369079"/>
    </source>
</evidence>
<dbReference type="Pfam" id="PF06808">
    <property type="entry name" value="DctM"/>
    <property type="match status" value="1"/>
</dbReference>
<dbReference type="GO" id="GO:0022857">
    <property type="term" value="F:transmembrane transporter activity"/>
    <property type="evidence" value="ECO:0007669"/>
    <property type="project" value="UniProtKB-UniRule"/>
</dbReference>
<dbReference type="InterPro" id="IPR004681">
    <property type="entry name" value="TRAP_DctM"/>
</dbReference>
<evidence type="ECO:0000256" key="1">
    <source>
        <dbReference type="ARBA" id="ARBA00004429"/>
    </source>
</evidence>
<evidence type="ECO:0000259" key="8">
    <source>
        <dbReference type="Pfam" id="PF06808"/>
    </source>
</evidence>
<feature type="transmembrane region" description="Helical" evidence="7">
    <location>
        <begin position="357"/>
        <end position="381"/>
    </location>
</feature>
<protein>
    <recommendedName>
        <fullName evidence="7">TRAP transporter large permease protein</fullName>
    </recommendedName>
</protein>
<reference evidence="9 10" key="1">
    <citation type="submission" date="2019-09" db="EMBL/GenBank/DDBJ databases">
        <authorList>
            <person name="Li Y."/>
        </authorList>
    </citation>
    <scope>NUCLEOTIDE SEQUENCE [LARGE SCALE GENOMIC DNA]</scope>
    <source>
        <strain evidence="9 10">L3-3HA</strain>
    </source>
</reference>
<keyword evidence="7" id="KW-0813">Transport</keyword>
<feature type="transmembrane region" description="Helical" evidence="7">
    <location>
        <begin position="242"/>
        <end position="258"/>
    </location>
</feature>
<feature type="transmembrane region" description="Helical" evidence="7">
    <location>
        <begin position="315"/>
        <end position="345"/>
    </location>
</feature>
<comment type="similarity">
    <text evidence="7">Belongs to the TRAP transporter large permease family.</text>
</comment>
<dbReference type="PANTHER" id="PTHR33362:SF4">
    <property type="entry name" value="2,3-DIKETO-L-GULONATE TRAP TRANSPORTER LARGE PERMEASE PROTEIN YIAN"/>
    <property type="match status" value="1"/>
</dbReference>
<evidence type="ECO:0000256" key="6">
    <source>
        <dbReference type="ARBA" id="ARBA00023136"/>
    </source>
</evidence>
<evidence type="ECO:0000313" key="10">
    <source>
        <dbReference type="Proteomes" id="UP000335415"/>
    </source>
</evidence>
<feature type="transmembrane region" description="Helical" evidence="7">
    <location>
        <begin position="171"/>
        <end position="192"/>
    </location>
</feature>
<dbReference type="GO" id="GO:0005886">
    <property type="term" value="C:plasma membrane"/>
    <property type="evidence" value="ECO:0007669"/>
    <property type="project" value="UniProtKB-SubCell"/>
</dbReference>
<keyword evidence="3 7" id="KW-0997">Cell inner membrane</keyword>
<feature type="transmembrane region" description="Helical" evidence="7">
    <location>
        <begin position="278"/>
        <end position="295"/>
    </location>
</feature>
<keyword evidence="6 7" id="KW-0472">Membrane</keyword>
<evidence type="ECO:0000256" key="2">
    <source>
        <dbReference type="ARBA" id="ARBA00022475"/>
    </source>
</evidence>
<proteinExistence type="inferred from homology"/>
<dbReference type="RefSeq" id="WP_150435966.1">
    <property type="nucleotide sequence ID" value="NZ_VYKJ01000008.1"/>
</dbReference>
<evidence type="ECO:0000256" key="5">
    <source>
        <dbReference type="ARBA" id="ARBA00022989"/>
    </source>
</evidence>
<dbReference type="Proteomes" id="UP000335415">
    <property type="component" value="Unassembled WGS sequence"/>
</dbReference>
<comment type="caution">
    <text evidence="9">The sequence shown here is derived from an EMBL/GenBank/DDBJ whole genome shotgun (WGS) entry which is preliminary data.</text>
</comment>
<feature type="transmembrane region" description="Helical" evidence="7">
    <location>
        <begin position="56"/>
        <end position="74"/>
    </location>
</feature>
<feature type="transmembrane region" description="Helical" evidence="7">
    <location>
        <begin position="20"/>
        <end position="44"/>
    </location>
</feature>
<feature type="transmembrane region" description="Helical" evidence="7">
    <location>
        <begin position="94"/>
        <end position="113"/>
    </location>
</feature>
<dbReference type="AlphaFoldDB" id="A0A5J5FXE1"/>
<dbReference type="PIRSF" id="PIRSF006066">
    <property type="entry name" value="HI0050"/>
    <property type="match status" value="1"/>
</dbReference>
<comment type="subunit">
    <text evidence="7">The complex comprises the extracytoplasmic solute receptor protein and the two transmembrane proteins.</text>
</comment>
<dbReference type="EMBL" id="VYKJ01000008">
    <property type="protein sequence ID" value="KAA8998489.1"/>
    <property type="molecule type" value="Genomic_DNA"/>
</dbReference>
<keyword evidence="10" id="KW-1185">Reference proteome</keyword>
<feature type="domain" description="TRAP C4-dicarboxylate transport system permease DctM subunit" evidence="8">
    <location>
        <begin position="10"/>
        <end position="418"/>
    </location>
</feature>
<gene>
    <name evidence="9" type="ORF">FJU30_15925</name>
</gene>
<keyword evidence="5 7" id="KW-1133">Transmembrane helix</keyword>
<dbReference type="OrthoDB" id="8627919at2"/>
<accession>A0A5J5FXE1</accession>
<keyword evidence="2" id="KW-1003">Cell membrane</keyword>